<dbReference type="Gene3D" id="2.60.120.260">
    <property type="entry name" value="Galactose-binding domain-like"/>
    <property type="match status" value="1"/>
</dbReference>
<dbReference type="InterPro" id="IPR017853">
    <property type="entry name" value="GH"/>
</dbReference>
<proteinExistence type="inferred from homology"/>
<keyword evidence="5" id="KW-0326">Glycosidase</keyword>
<dbReference type="Pfam" id="PF01120">
    <property type="entry name" value="Alpha_L_fucos"/>
    <property type="match status" value="1"/>
</dbReference>
<evidence type="ECO:0000256" key="5">
    <source>
        <dbReference type="ARBA" id="ARBA00023295"/>
    </source>
</evidence>
<dbReference type="OrthoDB" id="1095333at2"/>
<dbReference type="InterPro" id="IPR057739">
    <property type="entry name" value="Glyco_hydro_29_N"/>
</dbReference>
<dbReference type="EMBL" id="CP041253">
    <property type="protein sequence ID" value="QDH81548.1"/>
    <property type="molecule type" value="Genomic_DNA"/>
</dbReference>
<dbReference type="Proteomes" id="UP000316614">
    <property type="component" value="Chromosome"/>
</dbReference>
<dbReference type="PANTHER" id="PTHR10030:SF37">
    <property type="entry name" value="ALPHA-L-FUCOSIDASE-RELATED"/>
    <property type="match status" value="1"/>
</dbReference>
<dbReference type="GO" id="GO:0005764">
    <property type="term" value="C:lysosome"/>
    <property type="evidence" value="ECO:0007669"/>
    <property type="project" value="TreeGrafter"/>
</dbReference>
<dbReference type="EC" id="3.2.1.51" evidence="2"/>
<keyword evidence="8" id="KW-1185">Reference proteome</keyword>
<evidence type="ECO:0000259" key="6">
    <source>
        <dbReference type="Pfam" id="PF01120"/>
    </source>
</evidence>
<evidence type="ECO:0000256" key="3">
    <source>
        <dbReference type="ARBA" id="ARBA00022729"/>
    </source>
</evidence>
<dbReference type="KEGG" id="echi:FKX85_10350"/>
<dbReference type="GO" id="GO:0016139">
    <property type="term" value="P:glycoside catabolic process"/>
    <property type="evidence" value="ECO:0007669"/>
    <property type="project" value="TreeGrafter"/>
</dbReference>
<keyword evidence="4" id="KW-0378">Hydrolase</keyword>
<evidence type="ECO:0000256" key="4">
    <source>
        <dbReference type="ARBA" id="ARBA00022801"/>
    </source>
</evidence>
<dbReference type="SUPFAM" id="SSF51445">
    <property type="entry name" value="(Trans)glycosidases"/>
    <property type="match status" value="1"/>
</dbReference>
<evidence type="ECO:0000313" key="7">
    <source>
        <dbReference type="EMBL" id="QDH81548.1"/>
    </source>
</evidence>
<dbReference type="Gene3D" id="3.20.20.80">
    <property type="entry name" value="Glycosidases"/>
    <property type="match status" value="1"/>
</dbReference>
<reference evidence="7 8" key="1">
    <citation type="submission" date="2019-06" db="EMBL/GenBank/DDBJ databases">
        <title>Echinicola alkalisoli sp. nov. isolated from saline soil.</title>
        <authorList>
            <person name="Sun J.-Q."/>
            <person name="Xu L."/>
        </authorList>
    </citation>
    <scope>NUCLEOTIDE SEQUENCE [LARGE SCALE GENOMIC DNA]</scope>
    <source>
        <strain evidence="7 8">LN3S3</strain>
    </source>
</reference>
<feature type="domain" description="Glycoside hydrolase family 29 N-terminal" evidence="6">
    <location>
        <begin position="74"/>
        <end position="210"/>
    </location>
</feature>
<dbReference type="GO" id="GO:0006004">
    <property type="term" value="P:fucose metabolic process"/>
    <property type="evidence" value="ECO:0007669"/>
    <property type="project" value="TreeGrafter"/>
</dbReference>
<protein>
    <recommendedName>
        <fullName evidence="2">alpha-L-fucosidase</fullName>
        <ecNumber evidence="2">3.2.1.51</ecNumber>
    </recommendedName>
</protein>
<accession>A0A514CP13</accession>
<evidence type="ECO:0000256" key="2">
    <source>
        <dbReference type="ARBA" id="ARBA00012662"/>
    </source>
</evidence>
<comment type="similarity">
    <text evidence="1">Belongs to the glycosyl hydrolase 29 family.</text>
</comment>
<dbReference type="GO" id="GO:0004560">
    <property type="term" value="F:alpha-L-fucosidase activity"/>
    <property type="evidence" value="ECO:0007669"/>
    <property type="project" value="InterPro"/>
</dbReference>
<keyword evidence="3" id="KW-0732">Signal</keyword>
<dbReference type="SMART" id="SM00812">
    <property type="entry name" value="Alpha_L_fucos"/>
    <property type="match status" value="1"/>
</dbReference>
<organism evidence="7 8">
    <name type="scientific">Echinicola soli</name>
    <dbReference type="NCBI Taxonomy" id="2591634"/>
    <lineage>
        <taxon>Bacteria</taxon>
        <taxon>Pseudomonadati</taxon>
        <taxon>Bacteroidota</taxon>
        <taxon>Cytophagia</taxon>
        <taxon>Cytophagales</taxon>
        <taxon>Cyclobacteriaceae</taxon>
        <taxon>Echinicola</taxon>
    </lineage>
</organism>
<dbReference type="PANTHER" id="PTHR10030">
    <property type="entry name" value="ALPHA-L-FUCOSIDASE"/>
    <property type="match status" value="1"/>
</dbReference>
<evidence type="ECO:0000313" key="8">
    <source>
        <dbReference type="Proteomes" id="UP000316614"/>
    </source>
</evidence>
<dbReference type="AlphaFoldDB" id="A0A514CP13"/>
<name>A0A514CP13_9BACT</name>
<gene>
    <name evidence="7" type="ORF">FKX85_10350</name>
</gene>
<evidence type="ECO:0000256" key="1">
    <source>
        <dbReference type="ARBA" id="ARBA00007951"/>
    </source>
</evidence>
<dbReference type="InterPro" id="IPR000933">
    <property type="entry name" value="Glyco_hydro_29"/>
</dbReference>
<sequence length="461" mass="51834">MEKMWIIGCIGLMSFLTPSLEVWAQQIDVPVPSPAQIAWQEAELTVIFHYDLHVFDGKKYVQSNNRITPIPDYNIFNPEALDTDQWVRAAKGMGAKIAMLTATHETGFALYQSDVNPYCMKALKWQDGKGDIVQDFVTSCRKYGIKPGIYIGIRWNSFYGIHDFEVSGQDEFAKNRQAHYNRMCEGMVEELTSKYGELAIIWFDGGAHGPAQGGPDVQGIVESNQPNALFYHNLDRADIRWGGSESGAVPYPCWGTYGHPSWFANRGDSIDFRPIKYGDPNGAFYMPAMSDAPLRGYNGRHEWFWEPGDEAHIYPLENLMEMYYNSVGHNSTLILGIAPDERGLVPNKDVERMREFGDEISARFNDALAKVSGTGKEISVPLGKSLEVGTVVIEEDVRFGERVREFLIQGKTKGQWVDLYKGTSIGHKHIAVFSARKVDSVRLQIHEAIGDPKIASIKVYD</sequence>